<gene>
    <name evidence="8" type="ORF">WH95_09780</name>
</gene>
<dbReference type="InterPro" id="IPR013324">
    <property type="entry name" value="RNA_pol_sigma_r3/r4-like"/>
</dbReference>
<dbReference type="GO" id="GO:0006352">
    <property type="term" value="P:DNA-templated transcription initiation"/>
    <property type="evidence" value="ECO:0007669"/>
    <property type="project" value="InterPro"/>
</dbReference>
<keyword evidence="4" id="KW-0238">DNA-binding</keyword>
<protein>
    <recommendedName>
        <fullName evidence="10">RNA polymerase sigma factor</fullName>
    </recommendedName>
</protein>
<comment type="caution">
    <text evidence="8">The sequence shown here is derived from an EMBL/GenBank/DDBJ whole genome shotgun (WGS) entry which is preliminary data.</text>
</comment>
<dbReference type="InterPro" id="IPR007627">
    <property type="entry name" value="RNA_pol_sigma70_r2"/>
</dbReference>
<dbReference type="InterPro" id="IPR014284">
    <property type="entry name" value="RNA_pol_sigma-70_dom"/>
</dbReference>
<evidence type="ECO:0000256" key="2">
    <source>
        <dbReference type="ARBA" id="ARBA00023015"/>
    </source>
</evidence>
<dbReference type="Proteomes" id="UP000034491">
    <property type="component" value="Unassembled WGS sequence"/>
</dbReference>
<evidence type="ECO:0000313" key="9">
    <source>
        <dbReference type="Proteomes" id="UP000034491"/>
    </source>
</evidence>
<dbReference type="Pfam" id="PF08281">
    <property type="entry name" value="Sigma70_r4_2"/>
    <property type="match status" value="1"/>
</dbReference>
<dbReference type="PATRIC" id="fig|1549748.8.peg.3997"/>
<dbReference type="SUPFAM" id="SSF88659">
    <property type="entry name" value="Sigma3 and sigma4 domains of RNA polymerase sigma factors"/>
    <property type="match status" value="1"/>
</dbReference>
<evidence type="ECO:0000256" key="4">
    <source>
        <dbReference type="ARBA" id="ARBA00023125"/>
    </source>
</evidence>
<keyword evidence="2" id="KW-0805">Transcription regulation</keyword>
<evidence type="ECO:0000256" key="1">
    <source>
        <dbReference type="ARBA" id="ARBA00010641"/>
    </source>
</evidence>
<evidence type="ECO:0000313" key="8">
    <source>
        <dbReference type="EMBL" id="KKJ76959.1"/>
    </source>
</evidence>
<dbReference type="RefSeq" id="WP_046506294.1">
    <property type="nucleotide sequence ID" value="NZ_LANI01000006.1"/>
</dbReference>
<evidence type="ECO:0000256" key="3">
    <source>
        <dbReference type="ARBA" id="ARBA00023082"/>
    </source>
</evidence>
<dbReference type="InterPro" id="IPR013249">
    <property type="entry name" value="RNA_pol_sigma70_r4_t2"/>
</dbReference>
<dbReference type="SUPFAM" id="SSF88946">
    <property type="entry name" value="Sigma2 domain of RNA polymerase sigma factors"/>
    <property type="match status" value="1"/>
</dbReference>
<proteinExistence type="inferred from homology"/>
<evidence type="ECO:0000256" key="5">
    <source>
        <dbReference type="ARBA" id="ARBA00023163"/>
    </source>
</evidence>
<evidence type="ECO:0000259" key="6">
    <source>
        <dbReference type="Pfam" id="PF04542"/>
    </source>
</evidence>
<accession>A0A0M2R917</accession>
<dbReference type="InterPro" id="IPR013325">
    <property type="entry name" value="RNA_pol_sigma_r2"/>
</dbReference>
<dbReference type="NCBIfam" id="NF004113">
    <property type="entry name" value="PRK05602.1"/>
    <property type="match status" value="1"/>
</dbReference>
<evidence type="ECO:0008006" key="10">
    <source>
        <dbReference type="Google" id="ProtNLM"/>
    </source>
</evidence>
<organism evidence="8 9">
    <name type="scientific">Kiloniella litopenaei</name>
    <dbReference type="NCBI Taxonomy" id="1549748"/>
    <lineage>
        <taxon>Bacteria</taxon>
        <taxon>Pseudomonadati</taxon>
        <taxon>Pseudomonadota</taxon>
        <taxon>Alphaproteobacteria</taxon>
        <taxon>Rhodospirillales</taxon>
        <taxon>Kiloniellaceae</taxon>
        <taxon>Kiloniella</taxon>
    </lineage>
</organism>
<dbReference type="Pfam" id="PF04542">
    <property type="entry name" value="Sigma70_r2"/>
    <property type="match status" value="1"/>
</dbReference>
<reference evidence="8 9" key="1">
    <citation type="submission" date="2015-03" db="EMBL/GenBank/DDBJ databases">
        <title>Genome sequence of Kiloniella sp. P1-1, isolated from the gut microflora of Pacific white shrimp, Penaeus vannamei.</title>
        <authorList>
            <person name="Shao Z."/>
            <person name="Wang L."/>
            <person name="Li X."/>
        </authorList>
    </citation>
    <scope>NUCLEOTIDE SEQUENCE [LARGE SCALE GENOMIC DNA]</scope>
    <source>
        <strain evidence="8 9">P1-1</strain>
    </source>
</reference>
<dbReference type="InterPro" id="IPR036388">
    <property type="entry name" value="WH-like_DNA-bd_sf"/>
</dbReference>
<dbReference type="NCBIfam" id="TIGR02937">
    <property type="entry name" value="sigma70-ECF"/>
    <property type="match status" value="1"/>
</dbReference>
<sequence length="196" mass="22236">MTMPQTPIEDAKLMARVAQGDANACRLLVQRHLNPLVGLAMRMTGNKSEAEDIAQEAFVRLWKQSHQWQPKAKISTWLYRVTHNLAIDTIRRKKRQKLSESDQLEISKGITASQKNQDQTLHQQDITRQVEIAMSHLPERQRTAITLVHHRDMTNKEAATVMDISVDALESLLARGRRGLKEILADSRTDLLGAEA</sequence>
<dbReference type="Gene3D" id="1.10.10.10">
    <property type="entry name" value="Winged helix-like DNA-binding domain superfamily/Winged helix DNA-binding domain"/>
    <property type="match status" value="1"/>
</dbReference>
<feature type="domain" description="RNA polymerase sigma-70 region 2" evidence="6">
    <location>
        <begin position="28"/>
        <end position="95"/>
    </location>
</feature>
<keyword evidence="9" id="KW-1185">Reference proteome</keyword>
<dbReference type="Gene3D" id="1.10.1740.10">
    <property type="match status" value="1"/>
</dbReference>
<keyword evidence="3" id="KW-0731">Sigma factor</keyword>
<dbReference type="PANTHER" id="PTHR43133:SF8">
    <property type="entry name" value="RNA POLYMERASE SIGMA FACTOR HI_1459-RELATED"/>
    <property type="match status" value="1"/>
</dbReference>
<evidence type="ECO:0000259" key="7">
    <source>
        <dbReference type="Pfam" id="PF08281"/>
    </source>
</evidence>
<keyword evidence="5" id="KW-0804">Transcription</keyword>
<dbReference type="GO" id="GO:0016987">
    <property type="term" value="F:sigma factor activity"/>
    <property type="evidence" value="ECO:0007669"/>
    <property type="project" value="UniProtKB-KW"/>
</dbReference>
<comment type="similarity">
    <text evidence="1">Belongs to the sigma-70 factor family. ECF subfamily.</text>
</comment>
<dbReference type="InterPro" id="IPR039425">
    <property type="entry name" value="RNA_pol_sigma-70-like"/>
</dbReference>
<dbReference type="EMBL" id="LANI01000006">
    <property type="protein sequence ID" value="KKJ76959.1"/>
    <property type="molecule type" value="Genomic_DNA"/>
</dbReference>
<name>A0A0M2R917_9PROT</name>
<dbReference type="OrthoDB" id="9780326at2"/>
<dbReference type="STRING" id="1549748.WH95_09780"/>
<dbReference type="PANTHER" id="PTHR43133">
    <property type="entry name" value="RNA POLYMERASE ECF-TYPE SIGMA FACTO"/>
    <property type="match status" value="1"/>
</dbReference>
<dbReference type="AlphaFoldDB" id="A0A0M2R917"/>
<feature type="domain" description="RNA polymerase sigma factor 70 region 4 type 2" evidence="7">
    <location>
        <begin position="133"/>
        <end position="178"/>
    </location>
</feature>
<dbReference type="GO" id="GO:0003677">
    <property type="term" value="F:DNA binding"/>
    <property type="evidence" value="ECO:0007669"/>
    <property type="project" value="UniProtKB-KW"/>
</dbReference>